<evidence type="ECO:0000256" key="16">
    <source>
        <dbReference type="ARBA" id="ARBA00023242"/>
    </source>
</evidence>
<keyword evidence="14" id="KW-0233">DNA recombination</keyword>
<dbReference type="SUPFAM" id="SSF101420">
    <property type="entry name" value="C-terminal domain of Ku80"/>
    <property type="match status" value="1"/>
</dbReference>
<dbReference type="GO" id="GO:0016787">
    <property type="term" value="F:hydrolase activity"/>
    <property type="evidence" value="ECO:0007669"/>
    <property type="project" value="UniProtKB-KW"/>
</dbReference>
<keyword evidence="13" id="KW-0238">DNA-binding</keyword>
<dbReference type="GO" id="GO:0043564">
    <property type="term" value="C:Ku70:Ku80 complex"/>
    <property type="evidence" value="ECO:0007669"/>
    <property type="project" value="InterPro"/>
</dbReference>
<comment type="subcellular location">
    <subcellularLocation>
        <location evidence="2">Chromosome</location>
        <location evidence="2">Telomere</location>
    </subcellularLocation>
    <subcellularLocation>
        <location evidence="1">Nucleus</location>
    </subcellularLocation>
</comment>
<dbReference type="GO" id="GO:0006303">
    <property type="term" value="P:double-strand break repair via nonhomologous end joining"/>
    <property type="evidence" value="ECO:0007669"/>
    <property type="project" value="InterPro"/>
</dbReference>
<sequence>MAAQRGGYTVVSFIVDISPSMGKMRTVDVELPNGELKEVEMTNLQWGLHYVKLKIQEMIYNGRKTDQCNVILFGTDETNNILAPENEGFYGHVSEYIPIAQPNAGTISKLNDLEASEENWEADGSNPSLLLSTNFSSCRKALDAVVVAAEQQSRYLGKKKWTRKIVIVTDGENPINQDDWEPIVANLDNLNVGLVVVGIDFDDEEIDFAEIDKSDRKRKSEEFYHELTTAMNDGVVGTCALALEEISKPEVKPVRSALMSTVLRIGDINANPEQALELPIQFSKYTALARPKGWKKFALRVDDEDAMDVDQHKDVYAKLQQQSEYYIDPNNSAEGDDEDVKLEPEDDGRLVLDNDDEDSPREINYGRLQKVEREELVRGYKYGTTFVPAPDEFPRLATVKGMDLCGFFKRGKLRRDYVLGEVSYVWGGKEPKSQKILSSIARAMGNKDLVAIVRSVSRDGMDPKMGVLIPQNDTDVDYFTWVQVPFADDVRKYTFPSLLKLTNNAGKEVTEHPFLPTEQQMDAMDKFVDAMDLMDCGEKNEDGEREPWYSPTYAFNPALHRVKQAMFHSAVVDDVEALPPPPPHPELLTFFEPPKRAVKRSKEALEECKEVFNVKQGMFFIPKRVGRVRKDGHSHAADDGDESLLLDRQGPGLARTSTSGRMSIYEEPSASTSKVTAAANPEEDDTEEESEGELLLSKAQVKKPATPPRGPARGQFMPTPARSMSPDEVETDKAPGRIIGNDFPLKDFKKNIAQGDVVSKAVEDLGAVVSEILMRPFASKRHGEMLECLAVLRKTCLEEDEVEYWNKFLPELKTKCLSKPGNPDFWKALKAASGSQELSLISKNEAKQQGGESSIGENEAQEFLS</sequence>
<evidence type="ECO:0000256" key="8">
    <source>
        <dbReference type="ARBA" id="ARBA00022763"/>
    </source>
</evidence>
<dbReference type="Gene3D" id="1.25.40.240">
    <property type="entry name" value="Ku, C-terminal domain"/>
    <property type="match status" value="1"/>
</dbReference>
<dbReference type="AlphaFoldDB" id="A0A409VL70"/>
<dbReference type="InterPro" id="IPR016194">
    <property type="entry name" value="SPOC-like_C_dom_sf"/>
</dbReference>
<protein>
    <recommendedName>
        <fullName evidence="5">ATP-dependent DNA helicase II subunit 2</fullName>
        <ecNumber evidence="4">3.6.4.12</ecNumber>
    </recommendedName>
    <alternativeName>
        <fullName evidence="17">ATP-dependent DNA helicase II subunit Ku80</fullName>
    </alternativeName>
</protein>
<keyword evidence="15" id="KW-0234">DNA repair</keyword>
<dbReference type="InterPro" id="IPR014893">
    <property type="entry name" value="Ku_PK_bind"/>
</dbReference>
<evidence type="ECO:0000256" key="3">
    <source>
        <dbReference type="ARBA" id="ARBA00007726"/>
    </source>
</evidence>
<dbReference type="InterPro" id="IPR036465">
    <property type="entry name" value="vWFA_dom_sf"/>
</dbReference>
<accession>A0A409VL70</accession>
<evidence type="ECO:0000256" key="11">
    <source>
        <dbReference type="ARBA" id="ARBA00022840"/>
    </source>
</evidence>
<name>A0A409VL70_9AGAR</name>
<reference evidence="20 21" key="1">
    <citation type="journal article" date="2018" name="Evol. Lett.">
        <title>Horizontal gene cluster transfer increased hallucinogenic mushroom diversity.</title>
        <authorList>
            <person name="Reynolds H.T."/>
            <person name="Vijayakumar V."/>
            <person name="Gluck-Thaler E."/>
            <person name="Korotkin H.B."/>
            <person name="Matheny P.B."/>
            <person name="Slot J.C."/>
        </authorList>
    </citation>
    <scope>NUCLEOTIDE SEQUENCE [LARGE SCALE GENOMIC DNA]</scope>
    <source>
        <strain evidence="20 21">2629</strain>
    </source>
</reference>
<evidence type="ECO:0000256" key="9">
    <source>
        <dbReference type="ARBA" id="ARBA00022801"/>
    </source>
</evidence>
<dbReference type="GO" id="GO:0042162">
    <property type="term" value="F:telomeric DNA binding"/>
    <property type="evidence" value="ECO:0007669"/>
    <property type="project" value="InterPro"/>
</dbReference>
<dbReference type="GO" id="GO:0006310">
    <property type="term" value="P:DNA recombination"/>
    <property type="evidence" value="ECO:0007669"/>
    <property type="project" value="UniProtKB-KW"/>
</dbReference>
<dbReference type="FunCoup" id="A0A409VL70">
    <property type="interactions" value="403"/>
</dbReference>
<keyword evidence="6" id="KW-0158">Chromosome</keyword>
<keyword evidence="21" id="KW-1185">Reference proteome</keyword>
<keyword evidence="10" id="KW-0347">Helicase</keyword>
<feature type="compositionally biased region" description="Acidic residues" evidence="18">
    <location>
        <begin position="681"/>
        <end position="692"/>
    </location>
</feature>
<feature type="domain" description="VWFA" evidence="19">
    <location>
        <begin position="10"/>
        <end position="262"/>
    </location>
</feature>
<dbReference type="EMBL" id="NHTK01006028">
    <property type="protein sequence ID" value="PPQ67012.1"/>
    <property type="molecule type" value="Genomic_DNA"/>
</dbReference>
<dbReference type="SUPFAM" id="SSF100939">
    <property type="entry name" value="SPOC domain-like"/>
    <property type="match status" value="1"/>
</dbReference>
<dbReference type="GO" id="GO:0003690">
    <property type="term" value="F:double-stranded DNA binding"/>
    <property type="evidence" value="ECO:0007669"/>
    <property type="project" value="TreeGrafter"/>
</dbReference>
<dbReference type="CDD" id="cd00873">
    <property type="entry name" value="KU80"/>
    <property type="match status" value="1"/>
</dbReference>
<dbReference type="GO" id="GO:0000723">
    <property type="term" value="P:telomere maintenance"/>
    <property type="evidence" value="ECO:0007669"/>
    <property type="project" value="InterPro"/>
</dbReference>
<evidence type="ECO:0000313" key="21">
    <source>
        <dbReference type="Proteomes" id="UP000284842"/>
    </source>
</evidence>
<evidence type="ECO:0000256" key="12">
    <source>
        <dbReference type="ARBA" id="ARBA00022895"/>
    </source>
</evidence>
<dbReference type="Pfam" id="PF08785">
    <property type="entry name" value="Ku_PK_bind"/>
    <property type="match status" value="1"/>
</dbReference>
<dbReference type="InterPro" id="IPR024193">
    <property type="entry name" value="Ku80"/>
</dbReference>
<dbReference type="STRING" id="181874.A0A409VL70"/>
<evidence type="ECO:0000256" key="4">
    <source>
        <dbReference type="ARBA" id="ARBA00012551"/>
    </source>
</evidence>
<dbReference type="Gene3D" id="1.10.1600.10">
    <property type="match status" value="1"/>
</dbReference>
<comment type="caution">
    <text evidence="20">The sequence shown here is derived from an EMBL/GenBank/DDBJ whole genome shotgun (WGS) entry which is preliminary data.</text>
</comment>
<evidence type="ECO:0000256" key="10">
    <source>
        <dbReference type="ARBA" id="ARBA00022806"/>
    </source>
</evidence>
<evidence type="ECO:0000259" key="19">
    <source>
        <dbReference type="PROSITE" id="PS50234"/>
    </source>
</evidence>
<proteinExistence type="inferred from homology"/>
<keyword evidence="11" id="KW-0067">ATP-binding</keyword>
<dbReference type="OrthoDB" id="30826at2759"/>
<dbReference type="InterPro" id="IPR036494">
    <property type="entry name" value="Ku_C_sf"/>
</dbReference>
<keyword evidence="16" id="KW-0539">Nucleus</keyword>
<dbReference type="Pfam" id="PF03731">
    <property type="entry name" value="Ku_N"/>
    <property type="match status" value="1"/>
</dbReference>
<evidence type="ECO:0000256" key="14">
    <source>
        <dbReference type="ARBA" id="ARBA00023172"/>
    </source>
</evidence>
<dbReference type="FunFam" id="1.10.1600.10:FF:000002">
    <property type="entry name" value="X-ray repair cross-complementing protein 5"/>
    <property type="match status" value="1"/>
</dbReference>
<dbReference type="InterPro" id="IPR006164">
    <property type="entry name" value="DNA_bd_Ku70/Ku80"/>
</dbReference>
<dbReference type="GO" id="GO:0003684">
    <property type="term" value="F:damaged DNA binding"/>
    <property type="evidence" value="ECO:0007669"/>
    <property type="project" value="InterPro"/>
</dbReference>
<gene>
    <name evidence="20" type="ORF">CVT24_011306</name>
</gene>
<evidence type="ECO:0000256" key="6">
    <source>
        <dbReference type="ARBA" id="ARBA00022454"/>
    </source>
</evidence>
<keyword evidence="8" id="KW-0227">DNA damage</keyword>
<dbReference type="SMART" id="SM00559">
    <property type="entry name" value="Ku78"/>
    <property type="match status" value="1"/>
</dbReference>
<evidence type="ECO:0000256" key="13">
    <source>
        <dbReference type="ARBA" id="ARBA00023125"/>
    </source>
</evidence>
<feature type="region of interest" description="Disordered" evidence="18">
    <location>
        <begin position="631"/>
        <end position="737"/>
    </location>
</feature>
<dbReference type="InParanoid" id="A0A409VL70"/>
<keyword evidence="12" id="KW-0779">Telomere</keyword>
<dbReference type="InterPro" id="IPR005161">
    <property type="entry name" value="Ku_N"/>
</dbReference>
<evidence type="ECO:0000256" key="2">
    <source>
        <dbReference type="ARBA" id="ARBA00004574"/>
    </source>
</evidence>
<dbReference type="PANTHER" id="PTHR12604">
    <property type="entry name" value="KU AUTOANTIGEN DNA HELICASE"/>
    <property type="match status" value="1"/>
</dbReference>
<organism evidence="20 21">
    <name type="scientific">Panaeolus cyanescens</name>
    <dbReference type="NCBI Taxonomy" id="181874"/>
    <lineage>
        <taxon>Eukaryota</taxon>
        <taxon>Fungi</taxon>
        <taxon>Dikarya</taxon>
        <taxon>Basidiomycota</taxon>
        <taxon>Agaricomycotina</taxon>
        <taxon>Agaricomycetes</taxon>
        <taxon>Agaricomycetidae</taxon>
        <taxon>Agaricales</taxon>
        <taxon>Agaricineae</taxon>
        <taxon>Galeropsidaceae</taxon>
        <taxon>Panaeolus</taxon>
    </lineage>
</organism>
<evidence type="ECO:0000256" key="1">
    <source>
        <dbReference type="ARBA" id="ARBA00004123"/>
    </source>
</evidence>
<evidence type="ECO:0000256" key="18">
    <source>
        <dbReference type="SAM" id="MobiDB-lite"/>
    </source>
</evidence>
<feature type="region of interest" description="Disordered" evidence="18">
    <location>
        <begin position="328"/>
        <end position="348"/>
    </location>
</feature>
<feature type="region of interest" description="Disordered" evidence="18">
    <location>
        <begin position="841"/>
        <end position="865"/>
    </location>
</feature>
<dbReference type="Gene3D" id="2.40.290.10">
    <property type="match status" value="1"/>
</dbReference>
<dbReference type="Pfam" id="PF02735">
    <property type="entry name" value="Ku"/>
    <property type="match status" value="1"/>
</dbReference>
<evidence type="ECO:0000256" key="17">
    <source>
        <dbReference type="ARBA" id="ARBA00031847"/>
    </source>
</evidence>
<dbReference type="GO" id="GO:0003678">
    <property type="term" value="F:DNA helicase activity"/>
    <property type="evidence" value="ECO:0007669"/>
    <property type="project" value="UniProtKB-EC"/>
</dbReference>
<evidence type="ECO:0000313" key="20">
    <source>
        <dbReference type="EMBL" id="PPQ67012.1"/>
    </source>
</evidence>
<dbReference type="GO" id="GO:0000781">
    <property type="term" value="C:chromosome, telomeric region"/>
    <property type="evidence" value="ECO:0007669"/>
    <property type="project" value="UniProtKB-SubCell"/>
</dbReference>
<dbReference type="InterPro" id="IPR002035">
    <property type="entry name" value="VWF_A"/>
</dbReference>
<dbReference type="SUPFAM" id="SSF53300">
    <property type="entry name" value="vWA-like"/>
    <property type="match status" value="1"/>
</dbReference>
<dbReference type="PANTHER" id="PTHR12604:SF4">
    <property type="entry name" value="X-RAY REPAIR CROSS-COMPLEMENTING PROTEIN 5"/>
    <property type="match status" value="1"/>
</dbReference>
<keyword evidence="7" id="KW-0547">Nucleotide-binding</keyword>
<evidence type="ECO:0000256" key="7">
    <source>
        <dbReference type="ARBA" id="ARBA00022741"/>
    </source>
</evidence>
<dbReference type="Gene3D" id="3.40.50.410">
    <property type="entry name" value="von Willebrand factor, type A domain"/>
    <property type="match status" value="1"/>
</dbReference>
<dbReference type="EC" id="3.6.4.12" evidence="4"/>
<comment type="similarity">
    <text evidence="3">Belongs to the ku80 family.</text>
</comment>
<dbReference type="Proteomes" id="UP000284842">
    <property type="component" value="Unassembled WGS sequence"/>
</dbReference>
<evidence type="ECO:0000256" key="15">
    <source>
        <dbReference type="ARBA" id="ARBA00023204"/>
    </source>
</evidence>
<evidence type="ECO:0000256" key="5">
    <source>
        <dbReference type="ARBA" id="ARBA00021792"/>
    </source>
</evidence>
<dbReference type="GO" id="GO:0005524">
    <property type="term" value="F:ATP binding"/>
    <property type="evidence" value="ECO:0007669"/>
    <property type="project" value="UniProtKB-KW"/>
</dbReference>
<dbReference type="PROSITE" id="PS50234">
    <property type="entry name" value="VWFA"/>
    <property type="match status" value="1"/>
</dbReference>
<keyword evidence="9" id="KW-0378">Hydrolase</keyword>